<gene>
    <name evidence="1" type="ORF">WN51_05116</name>
</gene>
<proteinExistence type="predicted"/>
<keyword evidence="2" id="KW-1185">Reference proteome</keyword>
<reference evidence="1 2" key="1">
    <citation type="submission" date="2015-07" db="EMBL/GenBank/DDBJ databases">
        <title>The genome of Melipona quadrifasciata.</title>
        <authorList>
            <person name="Pan H."/>
            <person name="Kapheim K."/>
        </authorList>
    </citation>
    <scope>NUCLEOTIDE SEQUENCE [LARGE SCALE GENOMIC DNA]</scope>
    <source>
        <strain evidence="1">0111107301</strain>
        <tissue evidence="1">Whole body</tissue>
    </source>
</reference>
<organism evidence="1 2">
    <name type="scientific">Melipona quadrifasciata</name>
    <dbReference type="NCBI Taxonomy" id="166423"/>
    <lineage>
        <taxon>Eukaryota</taxon>
        <taxon>Metazoa</taxon>
        <taxon>Ecdysozoa</taxon>
        <taxon>Arthropoda</taxon>
        <taxon>Hexapoda</taxon>
        <taxon>Insecta</taxon>
        <taxon>Pterygota</taxon>
        <taxon>Neoptera</taxon>
        <taxon>Endopterygota</taxon>
        <taxon>Hymenoptera</taxon>
        <taxon>Apocrita</taxon>
        <taxon>Aculeata</taxon>
        <taxon>Apoidea</taxon>
        <taxon>Anthophila</taxon>
        <taxon>Apidae</taxon>
        <taxon>Melipona</taxon>
    </lineage>
</organism>
<evidence type="ECO:0000313" key="1">
    <source>
        <dbReference type="EMBL" id="KOX69562.1"/>
    </source>
</evidence>
<name>A0A0N0BCW6_9HYME</name>
<sequence>GMVQGYPQSTLLAVAASRTKDKGGPTLSSVPTLRYLPYTLFWDTIRSACGSNGSHVFYVRIRLSSQ</sequence>
<evidence type="ECO:0000313" key="2">
    <source>
        <dbReference type="Proteomes" id="UP000053105"/>
    </source>
</evidence>
<dbReference type="EMBL" id="KQ435885">
    <property type="protein sequence ID" value="KOX69562.1"/>
    <property type="molecule type" value="Genomic_DNA"/>
</dbReference>
<dbReference type="Proteomes" id="UP000053105">
    <property type="component" value="Unassembled WGS sequence"/>
</dbReference>
<protein>
    <submittedName>
        <fullName evidence="1">Uncharacterized protein</fullName>
    </submittedName>
</protein>
<accession>A0A0N0BCW6</accession>
<feature type="non-terminal residue" evidence="1">
    <location>
        <position position="1"/>
    </location>
</feature>
<dbReference type="AlphaFoldDB" id="A0A0N0BCW6"/>